<gene>
    <name evidence="1" type="ORF">QFC20_006304</name>
</gene>
<evidence type="ECO:0000313" key="1">
    <source>
        <dbReference type="EMBL" id="KAJ9096945.1"/>
    </source>
</evidence>
<accession>A0ACC2VDE2</accession>
<comment type="caution">
    <text evidence="1">The sequence shown here is derived from an EMBL/GenBank/DDBJ whole genome shotgun (WGS) entry which is preliminary data.</text>
</comment>
<protein>
    <submittedName>
        <fullName evidence="1">Uncharacterized protein</fullName>
    </submittedName>
</protein>
<reference evidence="1" key="1">
    <citation type="submission" date="2023-04" db="EMBL/GenBank/DDBJ databases">
        <title>Draft Genome sequencing of Naganishia species isolated from polar environments using Oxford Nanopore Technology.</title>
        <authorList>
            <person name="Leo P."/>
            <person name="Venkateswaran K."/>
        </authorList>
    </citation>
    <scope>NUCLEOTIDE SEQUENCE</scope>
    <source>
        <strain evidence="1">MNA-CCFEE 5262</strain>
    </source>
</reference>
<keyword evidence="2" id="KW-1185">Reference proteome</keyword>
<organism evidence="1 2">
    <name type="scientific">Naganishia adeliensis</name>
    <dbReference type="NCBI Taxonomy" id="92952"/>
    <lineage>
        <taxon>Eukaryota</taxon>
        <taxon>Fungi</taxon>
        <taxon>Dikarya</taxon>
        <taxon>Basidiomycota</taxon>
        <taxon>Agaricomycotina</taxon>
        <taxon>Tremellomycetes</taxon>
        <taxon>Filobasidiales</taxon>
        <taxon>Filobasidiaceae</taxon>
        <taxon>Naganishia</taxon>
    </lineage>
</organism>
<evidence type="ECO:0000313" key="2">
    <source>
        <dbReference type="Proteomes" id="UP001230649"/>
    </source>
</evidence>
<sequence>MHLKFLSLLLLSTTALATLHQESHWAINTYNTAPKEERDDCSARGAFYVKGANGKQCCSSEKTRVPPKSGTHCPKEWAQHKRTGICVPPKPSYTCDCREGYSWNGNSWKCEKNTSPKYWQWDKRSNKCVPTNCEAPEPDCDNWDEGGQCCQAHPAPSPKPAPPGKGYGGGYGYGGYKRDLRKERDGVDGRQVERESRAKARLNAGQVALYRDEVDDTFCPAPLKACAVKGNYFATRLNGHTSASTPTVR</sequence>
<dbReference type="EMBL" id="JASBWS010000108">
    <property type="protein sequence ID" value="KAJ9096945.1"/>
    <property type="molecule type" value="Genomic_DNA"/>
</dbReference>
<name>A0ACC2VDE2_9TREE</name>
<proteinExistence type="predicted"/>
<dbReference type="Proteomes" id="UP001230649">
    <property type="component" value="Unassembled WGS sequence"/>
</dbReference>